<proteinExistence type="predicted"/>
<dbReference type="AlphaFoldDB" id="A0A0L0P4K5"/>
<accession>A0A0L0P4K5</accession>
<gene>
    <name evidence="1" type="ORF">QG37_01610</name>
</gene>
<name>A0A0L0P4K5_CANAR</name>
<reference evidence="2" key="1">
    <citation type="journal article" date="2015" name="BMC Genomics">
        <title>Draft genome of a commonly misdiagnosed multidrug resistant pathogen Candida auris.</title>
        <authorList>
            <person name="Chatterjee S."/>
            <person name="Alampalli S.V."/>
            <person name="Nageshan R.K."/>
            <person name="Chettiar S.T."/>
            <person name="Joshi S."/>
            <person name="Tatu U.S."/>
        </authorList>
    </citation>
    <scope>NUCLEOTIDE SEQUENCE [LARGE SCALE GENOMIC DNA]</scope>
    <source>
        <strain evidence="2">6684</strain>
    </source>
</reference>
<organism evidence="1 2">
    <name type="scientific">Candidozyma auris</name>
    <name type="common">Yeast</name>
    <name type="synonym">Candida auris</name>
    <dbReference type="NCBI Taxonomy" id="498019"/>
    <lineage>
        <taxon>Eukaryota</taxon>
        <taxon>Fungi</taxon>
        <taxon>Dikarya</taxon>
        <taxon>Ascomycota</taxon>
        <taxon>Saccharomycotina</taxon>
        <taxon>Pichiomycetes</taxon>
        <taxon>Metschnikowiaceae</taxon>
        <taxon>Candidozyma</taxon>
    </lineage>
</organism>
<evidence type="ECO:0000313" key="1">
    <source>
        <dbReference type="EMBL" id="KNE01303.1"/>
    </source>
</evidence>
<evidence type="ECO:0000313" key="2">
    <source>
        <dbReference type="Proteomes" id="UP000037122"/>
    </source>
</evidence>
<protein>
    <submittedName>
        <fullName evidence="1">Uncharacterized protein</fullName>
    </submittedName>
</protein>
<sequence>MLANMEQAALRTSLEVCGVNKDIVEGAAKPDLRAKANI</sequence>
<dbReference type="EMBL" id="LGST01000013">
    <property type="protein sequence ID" value="KNE01303.1"/>
    <property type="molecule type" value="Genomic_DNA"/>
</dbReference>
<dbReference type="Proteomes" id="UP000037122">
    <property type="component" value="Unassembled WGS sequence"/>
</dbReference>
<comment type="caution">
    <text evidence="1">The sequence shown here is derived from an EMBL/GenBank/DDBJ whole genome shotgun (WGS) entry which is preliminary data.</text>
</comment>